<keyword evidence="5" id="KW-0653">Protein transport</keyword>
<organism evidence="9 10">
    <name type="scientific">Staurois parvus</name>
    <dbReference type="NCBI Taxonomy" id="386267"/>
    <lineage>
        <taxon>Eukaryota</taxon>
        <taxon>Metazoa</taxon>
        <taxon>Chordata</taxon>
        <taxon>Craniata</taxon>
        <taxon>Vertebrata</taxon>
        <taxon>Euteleostomi</taxon>
        <taxon>Amphibia</taxon>
        <taxon>Batrachia</taxon>
        <taxon>Anura</taxon>
        <taxon>Neobatrachia</taxon>
        <taxon>Ranoidea</taxon>
        <taxon>Ranidae</taxon>
        <taxon>Staurois</taxon>
    </lineage>
</organism>
<dbReference type="Gene3D" id="2.60.40.1230">
    <property type="match status" value="1"/>
</dbReference>
<evidence type="ECO:0000313" key="9">
    <source>
        <dbReference type="EMBL" id="CAI9571493.1"/>
    </source>
</evidence>
<evidence type="ECO:0000259" key="7">
    <source>
        <dbReference type="PROSITE" id="PS50180"/>
    </source>
</evidence>
<dbReference type="Pfam" id="PF02883">
    <property type="entry name" value="Alpha_adaptinC2"/>
    <property type="match status" value="1"/>
</dbReference>
<evidence type="ECO:0000256" key="6">
    <source>
        <dbReference type="ARBA" id="ARBA00023034"/>
    </source>
</evidence>
<sequence length="490" mass="52006">MRHNSRRMSTGGTTDSSIFILGELFERCEAKRLTLFKMASETEDNDSSLGDILQASDNLSRAISLFKKIVEGQDINGELELPEAVHNKAGTESSTDFPTLIDLGGFESSSPVVDSEPPPIAEKSPSALIPILPPPPIIPTASHTQSTPIDQTLTQMSSASNSMCLLDEELLHLGLDDPPSNGAPELPSNSTCDIFQVDSGEIDFFTGPALEPVITKAIPLLAQPAKPIASPTITSQSTPTTYPALFNATPALCTAVPAPASPAGGIVLHELEVLGQQLLEEAKGASAKTTGSSVALNAMPTFTVVKTQNPVATVPPSSPYCSVPIAPGSSIFPPHQQESPQKGSHISLANVTVPLETIKTSSLLPVTAYDKNGFRILLHFAKDCPPDRPDVLVVVISMLNTAPLPIQNILFQAAVPKTMKVKLQTPSGTEMAAFNPVLPPASVTQVMLLANPLKEKVRLRYKLSFSLGEECSTEVGEVDNFPSPDLWGKL</sequence>
<dbReference type="SMART" id="SM00809">
    <property type="entry name" value="Alpha_adaptinC2"/>
    <property type="match status" value="1"/>
</dbReference>
<evidence type="ECO:0000256" key="4">
    <source>
        <dbReference type="ARBA" id="ARBA00022753"/>
    </source>
</evidence>
<comment type="caution">
    <text evidence="9">The sequence shown here is derived from an EMBL/GenBank/DDBJ whole genome shotgun (WGS) entry which is preliminary data.</text>
</comment>
<dbReference type="EMBL" id="CATNWA010014407">
    <property type="protein sequence ID" value="CAI9571493.1"/>
    <property type="molecule type" value="Genomic_DNA"/>
</dbReference>
<dbReference type="Gene3D" id="1.20.58.160">
    <property type="match status" value="1"/>
</dbReference>
<evidence type="ECO:0000256" key="3">
    <source>
        <dbReference type="ARBA" id="ARBA00022448"/>
    </source>
</evidence>
<evidence type="ECO:0000256" key="1">
    <source>
        <dbReference type="ARBA" id="ARBA00004220"/>
    </source>
</evidence>
<keyword evidence="10" id="KW-1185">Reference proteome</keyword>
<dbReference type="PROSITE" id="PS50180">
    <property type="entry name" value="GAE"/>
    <property type="match status" value="1"/>
</dbReference>
<dbReference type="SUPFAM" id="SSF89009">
    <property type="entry name" value="GAT-like domain"/>
    <property type="match status" value="1"/>
</dbReference>
<dbReference type="InterPro" id="IPR008152">
    <property type="entry name" value="Clathrin_a/b/g-adaptin_app_Ig"/>
</dbReference>
<name>A0ABN9DFZ6_9NEOB</name>
<dbReference type="InterPro" id="IPR008153">
    <property type="entry name" value="GAE_dom"/>
</dbReference>
<keyword evidence="3" id="KW-0813">Transport</keyword>
<dbReference type="PROSITE" id="PS50909">
    <property type="entry name" value="GAT"/>
    <property type="match status" value="1"/>
</dbReference>
<evidence type="ECO:0000313" key="10">
    <source>
        <dbReference type="Proteomes" id="UP001162483"/>
    </source>
</evidence>
<dbReference type="PANTHER" id="PTHR45905:SF3">
    <property type="entry name" value="ADP-RIBOSYLATION FACTOR-BINDING PROTEIN GGA3"/>
    <property type="match status" value="1"/>
</dbReference>
<protein>
    <recommendedName>
        <fullName evidence="11">ADP-ribosylation factor-binding protein GGA3</fullName>
    </recommendedName>
</protein>
<keyword evidence="4" id="KW-0967">Endosome</keyword>
<feature type="domain" description="GAT" evidence="8">
    <location>
        <begin position="1"/>
        <end position="71"/>
    </location>
</feature>
<dbReference type="PANTHER" id="PTHR45905">
    <property type="entry name" value="GOLGI-LOCALIZED, GAMMA-ADAPTIN EAR CONTAINING, ARF BINDING PROTEIN"/>
    <property type="match status" value="1"/>
</dbReference>
<evidence type="ECO:0008006" key="11">
    <source>
        <dbReference type="Google" id="ProtNLM"/>
    </source>
</evidence>
<proteinExistence type="predicted"/>
<dbReference type="InterPro" id="IPR027422">
    <property type="entry name" value="GGA1-3"/>
</dbReference>
<dbReference type="InterPro" id="IPR038425">
    <property type="entry name" value="GAT_sf"/>
</dbReference>
<dbReference type="InterPro" id="IPR013041">
    <property type="entry name" value="Clathrin_app_Ig-like_sf"/>
</dbReference>
<evidence type="ECO:0000256" key="2">
    <source>
        <dbReference type="ARBA" id="ARBA00004555"/>
    </source>
</evidence>
<comment type="subcellular location">
    <subcellularLocation>
        <location evidence="1">Early endosome membrane</location>
        <topology evidence="1">Peripheral membrane protein</topology>
    </subcellularLocation>
    <subcellularLocation>
        <location evidence="2">Golgi apparatus</location>
    </subcellularLocation>
</comment>
<dbReference type="InterPro" id="IPR004152">
    <property type="entry name" value="GAT_dom"/>
</dbReference>
<dbReference type="Proteomes" id="UP001162483">
    <property type="component" value="Unassembled WGS sequence"/>
</dbReference>
<gene>
    <name evidence="9" type="ORF">SPARVUS_LOCUS7253282</name>
</gene>
<reference evidence="9" key="1">
    <citation type="submission" date="2023-05" db="EMBL/GenBank/DDBJ databases">
        <authorList>
            <person name="Stuckert A."/>
        </authorList>
    </citation>
    <scope>NUCLEOTIDE SEQUENCE</scope>
</reference>
<feature type="domain" description="GAE" evidence="7">
    <location>
        <begin position="361"/>
        <end position="482"/>
    </location>
</feature>
<accession>A0ABN9DFZ6</accession>
<dbReference type="Pfam" id="PF03127">
    <property type="entry name" value="GAT"/>
    <property type="match status" value="1"/>
</dbReference>
<evidence type="ECO:0000259" key="8">
    <source>
        <dbReference type="PROSITE" id="PS50909"/>
    </source>
</evidence>
<dbReference type="SUPFAM" id="SSF49348">
    <property type="entry name" value="Clathrin adaptor appendage domain"/>
    <property type="match status" value="1"/>
</dbReference>
<keyword evidence="6" id="KW-0333">Golgi apparatus</keyword>
<evidence type="ECO:0000256" key="5">
    <source>
        <dbReference type="ARBA" id="ARBA00022927"/>
    </source>
</evidence>